<dbReference type="InterPro" id="IPR016032">
    <property type="entry name" value="Sig_transdc_resp-reg_C-effctor"/>
</dbReference>
<dbReference type="Pfam" id="PF13181">
    <property type="entry name" value="TPR_8"/>
    <property type="match status" value="1"/>
</dbReference>
<comment type="caution">
    <text evidence="9">The sequence shown here is derived from an EMBL/GenBank/DDBJ whole genome shotgun (WGS) entry which is preliminary data.</text>
</comment>
<dbReference type="GO" id="GO:0003677">
    <property type="term" value="F:DNA binding"/>
    <property type="evidence" value="ECO:0007669"/>
    <property type="project" value="UniProtKB-UniRule"/>
</dbReference>
<dbReference type="InterPro" id="IPR027417">
    <property type="entry name" value="P-loop_NTPase"/>
</dbReference>
<keyword evidence="2" id="KW-0805">Transcription regulation</keyword>
<reference evidence="9 10" key="1">
    <citation type="submission" date="2020-08" db="EMBL/GenBank/DDBJ databases">
        <title>Sequencing the genomes of 1000 actinobacteria strains.</title>
        <authorList>
            <person name="Klenk H.-P."/>
        </authorList>
    </citation>
    <scope>NUCLEOTIDE SEQUENCE [LARGE SCALE GENOMIC DNA]</scope>
    <source>
        <strain evidence="9 10">DSM 45362</strain>
    </source>
</reference>
<dbReference type="SUPFAM" id="SSF52540">
    <property type="entry name" value="P-loop containing nucleoside triphosphate hydrolases"/>
    <property type="match status" value="1"/>
</dbReference>
<feature type="region of interest" description="Disordered" evidence="7">
    <location>
        <begin position="916"/>
        <end position="936"/>
    </location>
</feature>
<dbReference type="InterPro" id="IPR019734">
    <property type="entry name" value="TPR_rpt"/>
</dbReference>
<dbReference type="Gene3D" id="1.10.10.10">
    <property type="entry name" value="Winged helix-like DNA-binding domain superfamily/Winged helix DNA-binding domain"/>
    <property type="match status" value="1"/>
</dbReference>
<dbReference type="InterPro" id="IPR001867">
    <property type="entry name" value="OmpR/PhoB-type_DNA-bd"/>
</dbReference>
<organism evidence="9 10">
    <name type="scientific">Allocatelliglobosispora scoriae</name>
    <dbReference type="NCBI Taxonomy" id="643052"/>
    <lineage>
        <taxon>Bacteria</taxon>
        <taxon>Bacillati</taxon>
        <taxon>Actinomycetota</taxon>
        <taxon>Actinomycetes</taxon>
        <taxon>Micromonosporales</taxon>
        <taxon>Micromonosporaceae</taxon>
        <taxon>Allocatelliglobosispora</taxon>
    </lineage>
</organism>
<dbReference type="CDD" id="cd15831">
    <property type="entry name" value="BTAD"/>
    <property type="match status" value="1"/>
</dbReference>
<dbReference type="Pfam" id="PF00486">
    <property type="entry name" value="Trans_reg_C"/>
    <property type="match status" value="1"/>
</dbReference>
<evidence type="ECO:0000313" key="10">
    <source>
        <dbReference type="Proteomes" id="UP000587527"/>
    </source>
</evidence>
<dbReference type="SMART" id="SM01043">
    <property type="entry name" value="BTAD"/>
    <property type="match status" value="1"/>
</dbReference>
<gene>
    <name evidence="9" type="ORF">F4553_001223</name>
</gene>
<dbReference type="GO" id="GO:0000160">
    <property type="term" value="P:phosphorelay signal transduction system"/>
    <property type="evidence" value="ECO:0007669"/>
    <property type="project" value="InterPro"/>
</dbReference>
<feature type="DNA-binding region" description="OmpR/PhoB-type" evidence="6">
    <location>
        <begin position="1"/>
        <end position="101"/>
    </location>
</feature>
<dbReference type="InterPro" id="IPR002182">
    <property type="entry name" value="NB-ARC"/>
</dbReference>
<comment type="similarity">
    <text evidence="1">Belongs to the AfsR/DnrI/RedD regulatory family.</text>
</comment>
<dbReference type="SUPFAM" id="SSF48452">
    <property type="entry name" value="TPR-like"/>
    <property type="match status" value="2"/>
</dbReference>
<accession>A0A841BHT6</accession>
<evidence type="ECO:0000256" key="3">
    <source>
        <dbReference type="ARBA" id="ARBA00023125"/>
    </source>
</evidence>
<evidence type="ECO:0000313" key="9">
    <source>
        <dbReference type="EMBL" id="MBB5867844.1"/>
    </source>
</evidence>
<dbReference type="InterPro" id="IPR051677">
    <property type="entry name" value="AfsR-DnrI-RedD_regulator"/>
</dbReference>
<keyword evidence="10" id="KW-1185">Reference proteome</keyword>
<protein>
    <submittedName>
        <fullName evidence="9">DNA-binding SARP family transcriptional activator/Tfp pilus assembly protein PilF</fullName>
    </submittedName>
</protein>
<dbReference type="RefSeq" id="WP_184833298.1">
    <property type="nucleotide sequence ID" value="NZ_JACHMN010000002.1"/>
</dbReference>
<dbReference type="Pfam" id="PF00931">
    <property type="entry name" value="NB-ARC"/>
    <property type="match status" value="1"/>
</dbReference>
<dbReference type="SMART" id="SM00028">
    <property type="entry name" value="TPR"/>
    <property type="match status" value="3"/>
</dbReference>
<evidence type="ECO:0000256" key="2">
    <source>
        <dbReference type="ARBA" id="ARBA00023015"/>
    </source>
</evidence>
<dbReference type="PANTHER" id="PTHR35807:SF1">
    <property type="entry name" value="TRANSCRIPTIONAL REGULATOR REDD"/>
    <property type="match status" value="1"/>
</dbReference>
<name>A0A841BHT6_9ACTN</name>
<evidence type="ECO:0000256" key="7">
    <source>
        <dbReference type="SAM" id="MobiDB-lite"/>
    </source>
</evidence>
<dbReference type="EMBL" id="JACHMN010000002">
    <property type="protein sequence ID" value="MBB5867844.1"/>
    <property type="molecule type" value="Genomic_DNA"/>
</dbReference>
<keyword evidence="3 6" id="KW-0238">DNA-binding</keyword>
<dbReference type="Gene3D" id="3.40.50.300">
    <property type="entry name" value="P-loop containing nucleotide triphosphate hydrolases"/>
    <property type="match status" value="1"/>
</dbReference>
<sequence>MADVRIQILGPASAWRGGELLGLGPAGQRATLGLLALACGRAVSRDELASGLWPDRPPPPSAANVIQTYVKRLRRLLEPERPPRTPGTLLCAVGDGYALRLPTDAVDIQQFRYELAAAATAQRNGQLDRAADLLGTALSRWHGPPLADLPALRAHPKVAALADERQAALARYGEVMLHSGRPADGVAALEEAAAAQPLNEAWQAQLIRAYQATGQRSRAFASYHDTRRRLADDLGVDPGPELSEAHAVLLRADSVPTVPAQLPTATRAFAGRVRELALLDDLLRGPRTPGVVVVSGAPGVGKTALAVRWAHRIAPRFTDGQLYVSLRGFDPGGAATEPGDAIRSLLAALGVPTERVPATTDGRVSLYRSLLVGRRMLIVLDNARDVAQVRPLLPGEPGCLVLVTARHHLVGLIAAEGAHPFPLAPLRPDDARDLLARRVGPARIAAEPAALAEIITRCAGLPLALVIIAARAALHEHLPLAVLADELRRSGDRLDTLATGDPETDPRAVFSWSYHALTASAARLFRLLGLHAGPDISAPAAASLAALTAARARTLLAELVRAGLATEHTTGRYAMHDLLRVYAAECAARFEPTRARRAATVRMLDHYLHSAAAADLRAQLSEDPFAPPPPASGAVPEPADDAAAAMEWLAAERAVLVAAVERAASASPRHAWQLARSVAKYLDVRGHWDDLASTQLTAVAAARHDRDPRAEAHAHRLLARAYTRLRRVDDADRELLHALELYRAAGDRIGQGHTRLSLSLLRERQGRHREALDHAALSLVSFQDAGDEHGIARALNAVGWYCALTGDHAAALRHCRRALALLSGFGDRSGQASTLDSIGYAHHHLGRRPQAVAAFRQALSLYRDLGDRHLEAFVLIHLGDSHAAGGYAAAARAAWGQALDTLARLDPLEAERVRTRLAGAPGGAARPVSGAPPPEK</sequence>
<dbReference type="PROSITE" id="PS50005">
    <property type="entry name" value="TPR"/>
    <property type="match status" value="1"/>
</dbReference>
<dbReference type="Proteomes" id="UP000587527">
    <property type="component" value="Unassembled WGS sequence"/>
</dbReference>
<dbReference type="InterPro" id="IPR036388">
    <property type="entry name" value="WH-like_DNA-bd_sf"/>
</dbReference>
<dbReference type="PROSITE" id="PS51755">
    <property type="entry name" value="OMPR_PHOB"/>
    <property type="match status" value="1"/>
</dbReference>
<evidence type="ECO:0000259" key="8">
    <source>
        <dbReference type="PROSITE" id="PS51755"/>
    </source>
</evidence>
<dbReference type="Pfam" id="PF03704">
    <property type="entry name" value="BTAD"/>
    <property type="match status" value="1"/>
</dbReference>
<dbReference type="GO" id="GO:0006355">
    <property type="term" value="P:regulation of DNA-templated transcription"/>
    <property type="evidence" value="ECO:0007669"/>
    <property type="project" value="InterPro"/>
</dbReference>
<dbReference type="GO" id="GO:0043531">
    <property type="term" value="F:ADP binding"/>
    <property type="evidence" value="ECO:0007669"/>
    <property type="project" value="InterPro"/>
</dbReference>
<evidence type="ECO:0000256" key="6">
    <source>
        <dbReference type="PROSITE-ProRule" id="PRU01091"/>
    </source>
</evidence>
<dbReference type="AlphaFoldDB" id="A0A841BHT6"/>
<evidence type="ECO:0000256" key="4">
    <source>
        <dbReference type="ARBA" id="ARBA00023163"/>
    </source>
</evidence>
<dbReference type="SMART" id="SM00862">
    <property type="entry name" value="Trans_reg_C"/>
    <property type="match status" value="1"/>
</dbReference>
<evidence type="ECO:0000256" key="5">
    <source>
        <dbReference type="PROSITE-ProRule" id="PRU00339"/>
    </source>
</evidence>
<feature type="repeat" description="TPR" evidence="5">
    <location>
        <begin position="832"/>
        <end position="865"/>
    </location>
</feature>
<dbReference type="PANTHER" id="PTHR35807">
    <property type="entry name" value="TRANSCRIPTIONAL REGULATOR REDD-RELATED"/>
    <property type="match status" value="1"/>
</dbReference>
<evidence type="ECO:0000256" key="1">
    <source>
        <dbReference type="ARBA" id="ARBA00005820"/>
    </source>
</evidence>
<dbReference type="InterPro" id="IPR011990">
    <property type="entry name" value="TPR-like_helical_dom_sf"/>
</dbReference>
<dbReference type="InterPro" id="IPR005158">
    <property type="entry name" value="BTAD"/>
</dbReference>
<dbReference type="SUPFAM" id="SSF46894">
    <property type="entry name" value="C-terminal effector domain of the bipartite response regulators"/>
    <property type="match status" value="1"/>
</dbReference>
<dbReference type="Gene3D" id="1.25.40.10">
    <property type="entry name" value="Tetratricopeptide repeat domain"/>
    <property type="match status" value="2"/>
</dbReference>
<dbReference type="PRINTS" id="PR00364">
    <property type="entry name" value="DISEASERSIST"/>
</dbReference>
<keyword evidence="4" id="KW-0804">Transcription</keyword>
<proteinExistence type="inferred from homology"/>
<feature type="domain" description="OmpR/PhoB-type" evidence="8">
    <location>
        <begin position="1"/>
        <end position="101"/>
    </location>
</feature>
<keyword evidence="5" id="KW-0802">TPR repeat</keyword>